<dbReference type="InterPro" id="IPR001584">
    <property type="entry name" value="Integrase_cat-core"/>
</dbReference>
<reference evidence="2 3" key="1">
    <citation type="submission" date="2020-04" db="EMBL/GenBank/DDBJ databases">
        <title>Genome sequencing of novel species.</title>
        <authorList>
            <person name="Heo J."/>
            <person name="Kim S.-J."/>
            <person name="Kim J.-S."/>
            <person name="Hong S.-B."/>
            <person name="Kwon S.-W."/>
        </authorList>
    </citation>
    <scope>NUCLEOTIDE SEQUENCE [LARGE SCALE GENOMIC DNA]</scope>
    <source>
        <strain evidence="2 3">CJU-R4</strain>
        <plasmid evidence="2 3">unnamed1</plasmid>
    </source>
</reference>
<feature type="domain" description="Integrase catalytic" evidence="1">
    <location>
        <begin position="117"/>
        <end position="248"/>
    </location>
</feature>
<gene>
    <name evidence="2" type="ORF">HH216_24375</name>
</gene>
<dbReference type="GO" id="GO:0015074">
    <property type="term" value="P:DNA integration"/>
    <property type="evidence" value="ECO:0007669"/>
    <property type="project" value="InterPro"/>
</dbReference>
<dbReference type="AlphaFoldDB" id="A0A7L5DV78"/>
<dbReference type="Gene3D" id="3.30.420.10">
    <property type="entry name" value="Ribonuclease H-like superfamily/Ribonuclease H"/>
    <property type="match status" value="1"/>
</dbReference>
<dbReference type="PANTHER" id="PTHR46889:SF5">
    <property type="entry name" value="INTEGRASE PROTEIN"/>
    <property type="match status" value="1"/>
</dbReference>
<proteinExistence type="predicted"/>
<evidence type="ECO:0000259" key="1">
    <source>
        <dbReference type="PROSITE" id="PS50994"/>
    </source>
</evidence>
<dbReference type="Pfam" id="PF00665">
    <property type="entry name" value="rve"/>
    <property type="match status" value="1"/>
</dbReference>
<geneLocation type="plasmid" evidence="2 3">
    <name>unnamed1</name>
</geneLocation>
<evidence type="ECO:0000313" key="2">
    <source>
        <dbReference type="EMBL" id="QJD81512.1"/>
    </source>
</evidence>
<keyword evidence="2" id="KW-0614">Plasmid</keyword>
<protein>
    <submittedName>
        <fullName evidence="2">IS3 family transposase</fullName>
    </submittedName>
</protein>
<dbReference type="EMBL" id="CP051678">
    <property type="protein sequence ID" value="QJD81512.1"/>
    <property type="molecule type" value="Genomic_DNA"/>
</dbReference>
<dbReference type="PROSITE" id="PS50994">
    <property type="entry name" value="INTEGRASE"/>
    <property type="match status" value="1"/>
</dbReference>
<dbReference type="InterPro" id="IPR012337">
    <property type="entry name" value="RNaseH-like_sf"/>
</dbReference>
<dbReference type="KEGG" id="srho:HH216_24375"/>
<dbReference type="NCBIfam" id="NF033516">
    <property type="entry name" value="transpos_IS3"/>
    <property type="match status" value="1"/>
</dbReference>
<accession>A0A7L5DV78</accession>
<dbReference type="GO" id="GO:0003676">
    <property type="term" value="F:nucleic acid binding"/>
    <property type="evidence" value="ECO:0007669"/>
    <property type="project" value="InterPro"/>
</dbReference>
<dbReference type="SUPFAM" id="SSF53098">
    <property type="entry name" value="Ribonuclease H-like"/>
    <property type="match status" value="1"/>
</dbReference>
<dbReference type="InterPro" id="IPR050900">
    <property type="entry name" value="Transposase_IS3/IS150/IS904"/>
</dbReference>
<organism evidence="2 3">
    <name type="scientific">Spirosoma rhododendri</name>
    <dbReference type="NCBI Taxonomy" id="2728024"/>
    <lineage>
        <taxon>Bacteria</taxon>
        <taxon>Pseudomonadati</taxon>
        <taxon>Bacteroidota</taxon>
        <taxon>Cytophagia</taxon>
        <taxon>Cytophagales</taxon>
        <taxon>Cytophagaceae</taxon>
        <taxon>Spirosoma</taxon>
    </lineage>
</organism>
<dbReference type="RefSeq" id="WP_169553530.1">
    <property type="nucleotide sequence ID" value="NZ_CP051678.1"/>
</dbReference>
<dbReference type="InterPro" id="IPR036397">
    <property type="entry name" value="RNaseH_sf"/>
</dbReference>
<name>A0A7L5DV78_9BACT</name>
<keyword evidence="3" id="KW-1185">Reference proteome</keyword>
<sequence>MLTNHPTISIRQLEGVLGFTRQGYYQYWQRQTEQQDDLNVLRLVRPIRRDHPRIGGRKLYSLLQKDFLERGIKLGRDGFFELLARNKMLIRQRRRRVKTTFSGHRLRKYPNLIKELVPDRPNQLWVADITYWFTQYGCLYISLVTDAYSKRIMGYCVGPTLATAYCREALQMALKKVNKRTAKALIHHSDRGIQYCSTTYTGLLDDYQVQISMTETGDPLENPVAERVNGIIKNEYLAHLSRPEIALH</sequence>
<evidence type="ECO:0000313" key="3">
    <source>
        <dbReference type="Proteomes" id="UP000501128"/>
    </source>
</evidence>
<dbReference type="Proteomes" id="UP000501128">
    <property type="component" value="Plasmid unnamed1"/>
</dbReference>
<dbReference type="InterPro" id="IPR048020">
    <property type="entry name" value="Transpos_IS3"/>
</dbReference>
<dbReference type="PANTHER" id="PTHR46889">
    <property type="entry name" value="TRANSPOSASE INSF FOR INSERTION SEQUENCE IS3B-RELATED"/>
    <property type="match status" value="1"/>
</dbReference>